<name>A0A1Y2JYX3_9PROT</name>
<organism evidence="8 9">
    <name type="scientific">Magnetofaba australis IT-1</name>
    <dbReference type="NCBI Taxonomy" id="1434232"/>
    <lineage>
        <taxon>Bacteria</taxon>
        <taxon>Pseudomonadati</taxon>
        <taxon>Pseudomonadota</taxon>
        <taxon>Magnetococcia</taxon>
        <taxon>Magnetococcales</taxon>
        <taxon>Magnetococcaceae</taxon>
        <taxon>Magnetofaba</taxon>
    </lineage>
</organism>
<dbReference type="HAMAP" id="MF_02126">
    <property type="entry name" value="RF_methyltr_PrmC"/>
    <property type="match status" value="1"/>
</dbReference>
<evidence type="ECO:0000256" key="5">
    <source>
        <dbReference type="HAMAP-Rule" id="MF_02126"/>
    </source>
</evidence>
<feature type="binding site" evidence="5">
    <location>
        <position position="153"/>
    </location>
    <ligand>
        <name>S-adenosyl-L-methionine</name>
        <dbReference type="ChEBI" id="CHEBI:59789"/>
    </ligand>
</feature>
<dbReference type="InterPro" id="IPR029063">
    <property type="entry name" value="SAM-dependent_MTases_sf"/>
</dbReference>
<dbReference type="InterPro" id="IPR002052">
    <property type="entry name" value="DNA_methylase_N6_adenine_CS"/>
</dbReference>
<dbReference type="Proteomes" id="UP000194003">
    <property type="component" value="Unassembled WGS sequence"/>
</dbReference>
<dbReference type="Gene3D" id="1.10.8.10">
    <property type="entry name" value="DNA helicase RuvA subunit, C-terminal domain"/>
    <property type="match status" value="1"/>
</dbReference>
<comment type="function">
    <text evidence="5">Methylates the class 1 translation termination release factors RF1/PrfA and RF2/PrfB on the glutamine residue of the universally conserved GGQ motif.</text>
</comment>
<keyword evidence="1 5" id="KW-0489">Methyltransferase</keyword>
<dbReference type="NCBIfam" id="TIGR03534">
    <property type="entry name" value="RF_mod_PrmC"/>
    <property type="match status" value="1"/>
</dbReference>
<comment type="similarity">
    <text evidence="5">Belongs to the protein N5-glutamine methyltransferase family. PrmC subfamily.</text>
</comment>
<evidence type="ECO:0000256" key="2">
    <source>
        <dbReference type="ARBA" id="ARBA00022679"/>
    </source>
</evidence>
<dbReference type="EMBL" id="LVJN01000021">
    <property type="protein sequence ID" value="OSM00100.1"/>
    <property type="molecule type" value="Genomic_DNA"/>
</dbReference>
<dbReference type="Gene3D" id="3.40.50.150">
    <property type="entry name" value="Vaccinia Virus protein VP39"/>
    <property type="match status" value="1"/>
</dbReference>
<keyword evidence="3 5" id="KW-0949">S-adenosyl-L-methionine</keyword>
<feature type="binding site" evidence="5">
    <location>
        <position position="199"/>
    </location>
    <ligand>
        <name>S-adenosyl-L-methionine</name>
        <dbReference type="ChEBI" id="CHEBI:59789"/>
    </ligand>
</feature>
<feature type="binding site" evidence="5">
    <location>
        <begin position="130"/>
        <end position="134"/>
    </location>
    <ligand>
        <name>S-adenosyl-L-methionine</name>
        <dbReference type="ChEBI" id="CHEBI:59789"/>
    </ligand>
</feature>
<dbReference type="PANTHER" id="PTHR18895">
    <property type="entry name" value="HEMK METHYLTRANSFERASE"/>
    <property type="match status" value="1"/>
</dbReference>
<dbReference type="STRING" id="1434232.MAIT1_00525"/>
<sequence length="292" mass="32018">MTVSTPEIWTFRTLIQWTTQWLTKQGIVDNPRLDAELLLAHALKLRRLDLFLDPDRPLHDDELNRYKVLIKKRASREPVAYILGSREFWSLTFRVGPGVLIPRPETETLVERILEGVADREATLRILDVGVGSGAILCALLDELPNATGVGVDRAAEALACARSNVDALDLVARAEIVEGDLFSPFNDQSELFDVIVSNPPYIASAVIETLEPEVRDHEPRGALDGGADGLACYRALIPASKPLLKSGGLLALEIGYDQGEAIFDLCREAGFAAVSITQDHARRDRVITATA</sequence>
<evidence type="ECO:0000313" key="9">
    <source>
        <dbReference type="Proteomes" id="UP000194003"/>
    </source>
</evidence>
<evidence type="ECO:0000313" key="8">
    <source>
        <dbReference type="EMBL" id="OSM00100.1"/>
    </source>
</evidence>
<dbReference type="SUPFAM" id="SSF53335">
    <property type="entry name" value="S-adenosyl-L-methionine-dependent methyltransferases"/>
    <property type="match status" value="1"/>
</dbReference>
<feature type="domain" description="Methyltransferase small" evidence="6">
    <location>
        <begin position="121"/>
        <end position="205"/>
    </location>
</feature>
<reference evidence="8 9" key="1">
    <citation type="journal article" date="2016" name="BMC Genomics">
        <title>Combined genomic and structural analyses of a cultured magnetotactic bacterium reveals its niche adaptation to a dynamic environment.</title>
        <authorList>
            <person name="Araujo A.C."/>
            <person name="Morillo V."/>
            <person name="Cypriano J."/>
            <person name="Teixeira L.C."/>
            <person name="Leao P."/>
            <person name="Lyra S."/>
            <person name="Almeida L.G."/>
            <person name="Bazylinski D.A."/>
            <person name="Vasconcellos A.T."/>
            <person name="Abreu F."/>
            <person name="Lins U."/>
        </authorList>
    </citation>
    <scope>NUCLEOTIDE SEQUENCE [LARGE SCALE GENOMIC DNA]</scope>
    <source>
        <strain evidence="8 9">IT-1</strain>
    </source>
</reference>
<dbReference type="OrthoDB" id="9800643at2"/>
<dbReference type="AlphaFoldDB" id="A0A1Y2JYX3"/>
<feature type="domain" description="Release factor glutamine methyltransferase N-terminal" evidence="7">
    <location>
        <begin position="14"/>
        <end position="84"/>
    </location>
</feature>
<dbReference type="RefSeq" id="WP_085446470.1">
    <property type="nucleotide sequence ID" value="NZ_LVJN01000021.1"/>
</dbReference>
<protein>
    <recommendedName>
        <fullName evidence="5">Release factor glutamine methyltransferase</fullName>
        <shortName evidence="5">RF MTase</shortName>
        <ecNumber evidence="5">2.1.1.297</ecNumber>
    </recommendedName>
    <alternativeName>
        <fullName evidence="5">N5-glutamine methyltransferase PrmC</fullName>
    </alternativeName>
    <alternativeName>
        <fullName evidence="5">Protein-(glutamine-N5) MTase PrmC</fullName>
    </alternativeName>
    <alternativeName>
        <fullName evidence="5">Protein-glutamine N-methyltransferase PrmC</fullName>
    </alternativeName>
</protein>
<dbReference type="EC" id="2.1.1.297" evidence="5"/>
<dbReference type="InterPro" id="IPR050320">
    <property type="entry name" value="N5-glutamine_MTase"/>
</dbReference>
<dbReference type="InterPro" id="IPR007848">
    <property type="entry name" value="Small_mtfrase_dom"/>
</dbReference>
<gene>
    <name evidence="5" type="primary">prmC</name>
    <name evidence="8" type="ORF">MAIT1_00525</name>
</gene>
<dbReference type="GO" id="GO:0102559">
    <property type="term" value="F:peptide chain release factor N(5)-glutamine methyltransferase activity"/>
    <property type="evidence" value="ECO:0007669"/>
    <property type="project" value="UniProtKB-EC"/>
</dbReference>
<keyword evidence="2 5" id="KW-0808">Transferase</keyword>
<dbReference type="Pfam" id="PF17827">
    <property type="entry name" value="PrmC_N"/>
    <property type="match status" value="1"/>
</dbReference>
<evidence type="ECO:0000256" key="3">
    <source>
        <dbReference type="ARBA" id="ARBA00022691"/>
    </source>
</evidence>
<evidence type="ECO:0000256" key="1">
    <source>
        <dbReference type="ARBA" id="ARBA00022603"/>
    </source>
</evidence>
<dbReference type="GO" id="GO:0032259">
    <property type="term" value="P:methylation"/>
    <property type="evidence" value="ECO:0007669"/>
    <property type="project" value="UniProtKB-KW"/>
</dbReference>
<dbReference type="GO" id="GO:0003676">
    <property type="term" value="F:nucleic acid binding"/>
    <property type="evidence" value="ECO:0007669"/>
    <property type="project" value="InterPro"/>
</dbReference>
<comment type="caution">
    <text evidence="5">Lacks conserved residue(s) required for the propagation of feature annotation.</text>
</comment>
<evidence type="ECO:0000256" key="4">
    <source>
        <dbReference type="ARBA" id="ARBA00048391"/>
    </source>
</evidence>
<dbReference type="InterPro" id="IPR004556">
    <property type="entry name" value="HemK-like"/>
</dbReference>
<dbReference type="InterPro" id="IPR040758">
    <property type="entry name" value="PrmC_N"/>
</dbReference>
<accession>A0A1Y2JYX3</accession>
<dbReference type="CDD" id="cd02440">
    <property type="entry name" value="AdoMet_MTases"/>
    <property type="match status" value="1"/>
</dbReference>
<dbReference type="PROSITE" id="PS00092">
    <property type="entry name" value="N6_MTASE"/>
    <property type="match status" value="1"/>
</dbReference>
<feature type="binding site" evidence="5">
    <location>
        <begin position="199"/>
        <end position="202"/>
    </location>
    <ligand>
        <name>substrate</name>
    </ligand>
</feature>
<dbReference type="PANTHER" id="PTHR18895:SF74">
    <property type="entry name" value="MTRF1L RELEASE FACTOR GLUTAMINE METHYLTRANSFERASE"/>
    <property type="match status" value="1"/>
</dbReference>
<dbReference type="Pfam" id="PF05175">
    <property type="entry name" value="MTS"/>
    <property type="match status" value="1"/>
</dbReference>
<proteinExistence type="inferred from homology"/>
<dbReference type="InterPro" id="IPR019874">
    <property type="entry name" value="RF_methyltr_PrmC"/>
</dbReference>
<keyword evidence="9" id="KW-1185">Reference proteome</keyword>
<evidence type="ECO:0000259" key="7">
    <source>
        <dbReference type="Pfam" id="PF17827"/>
    </source>
</evidence>
<dbReference type="NCBIfam" id="TIGR00536">
    <property type="entry name" value="hemK_fam"/>
    <property type="match status" value="1"/>
</dbReference>
<comment type="caution">
    <text evidence="8">The sequence shown here is derived from an EMBL/GenBank/DDBJ whole genome shotgun (WGS) entry which is preliminary data.</text>
</comment>
<comment type="catalytic activity">
    <reaction evidence="4 5">
        <text>L-glutaminyl-[peptide chain release factor] + S-adenosyl-L-methionine = N(5)-methyl-L-glutaminyl-[peptide chain release factor] + S-adenosyl-L-homocysteine + H(+)</text>
        <dbReference type="Rhea" id="RHEA:42896"/>
        <dbReference type="Rhea" id="RHEA-COMP:10271"/>
        <dbReference type="Rhea" id="RHEA-COMP:10272"/>
        <dbReference type="ChEBI" id="CHEBI:15378"/>
        <dbReference type="ChEBI" id="CHEBI:30011"/>
        <dbReference type="ChEBI" id="CHEBI:57856"/>
        <dbReference type="ChEBI" id="CHEBI:59789"/>
        <dbReference type="ChEBI" id="CHEBI:61891"/>
        <dbReference type="EC" id="2.1.1.297"/>
    </reaction>
</comment>
<evidence type="ECO:0000259" key="6">
    <source>
        <dbReference type="Pfam" id="PF05175"/>
    </source>
</evidence>